<evidence type="ECO:0000256" key="2">
    <source>
        <dbReference type="SAM" id="Phobius"/>
    </source>
</evidence>
<organism evidence="5">
    <name type="scientific">Brugia pahangi</name>
    <name type="common">Filarial nematode worm</name>
    <dbReference type="NCBI Taxonomy" id="6280"/>
    <lineage>
        <taxon>Eukaryota</taxon>
        <taxon>Metazoa</taxon>
        <taxon>Ecdysozoa</taxon>
        <taxon>Nematoda</taxon>
        <taxon>Chromadorea</taxon>
        <taxon>Rhabditida</taxon>
        <taxon>Spirurina</taxon>
        <taxon>Spiruromorpha</taxon>
        <taxon>Filarioidea</taxon>
        <taxon>Onchocercidae</taxon>
        <taxon>Brugia</taxon>
    </lineage>
</organism>
<reference evidence="5" key="1">
    <citation type="submission" date="2017-02" db="UniProtKB">
        <authorList>
            <consortium name="WormBaseParasite"/>
        </authorList>
    </citation>
    <scope>IDENTIFICATION</scope>
</reference>
<proteinExistence type="predicted"/>
<feature type="region of interest" description="Disordered" evidence="1">
    <location>
        <begin position="31"/>
        <end position="55"/>
    </location>
</feature>
<accession>A0A0N4TI14</accession>
<keyword evidence="2" id="KW-0812">Transmembrane</keyword>
<reference evidence="3 4" key="2">
    <citation type="submission" date="2018-11" db="EMBL/GenBank/DDBJ databases">
        <authorList>
            <consortium name="Pathogen Informatics"/>
        </authorList>
    </citation>
    <scope>NUCLEOTIDE SEQUENCE [LARGE SCALE GENOMIC DNA]</scope>
</reference>
<dbReference type="STRING" id="6280.A0A0N4TI14"/>
<name>A0A0N4TI14_BRUPA</name>
<evidence type="ECO:0000256" key="1">
    <source>
        <dbReference type="SAM" id="MobiDB-lite"/>
    </source>
</evidence>
<sequence>MEEDETTVANNEEENESVKWWSSTMVTIQKTDENDERESNKLQHQSTSTIAQEMTERTIVVVNDDDNDNDNEIDTNTIVKAEQQKDATKHGVRERITLSLLLIFPSMLLYLFSQ</sequence>
<gene>
    <name evidence="3" type="ORF">BPAG_LOCUS7814</name>
</gene>
<evidence type="ECO:0000313" key="3">
    <source>
        <dbReference type="EMBL" id="VDN89000.1"/>
    </source>
</evidence>
<dbReference type="Proteomes" id="UP000278627">
    <property type="component" value="Unassembled WGS sequence"/>
</dbReference>
<protein>
    <submittedName>
        <fullName evidence="5">Ovule protein</fullName>
    </submittedName>
</protein>
<feature type="compositionally biased region" description="Polar residues" evidence="1">
    <location>
        <begin position="42"/>
        <end position="52"/>
    </location>
</feature>
<evidence type="ECO:0000313" key="4">
    <source>
        <dbReference type="Proteomes" id="UP000278627"/>
    </source>
</evidence>
<dbReference type="AlphaFoldDB" id="A0A0N4TI14"/>
<dbReference type="WBParaSite" id="BPAG_0000785301-mRNA-1">
    <property type="protein sequence ID" value="BPAG_0000785301-mRNA-1"/>
    <property type="gene ID" value="BPAG_0000785301"/>
</dbReference>
<dbReference type="EMBL" id="UZAD01009584">
    <property type="protein sequence ID" value="VDN89000.1"/>
    <property type="molecule type" value="Genomic_DNA"/>
</dbReference>
<evidence type="ECO:0000313" key="5">
    <source>
        <dbReference type="WBParaSite" id="BPAG_0000785301-mRNA-1"/>
    </source>
</evidence>
<keyword evidence="2" id="KW-0472">Membrane</keyword>
<keyword evidence="4" id="KW-1185">Reference proteome</keyword>
<feature type="transmembrane region" description="Helical" evidence="2">
    <location>
        <begin position="96"/>
        <end position="113"/>
    </location>
</feature>
<keyword evidence="2" id="KW-1133">Transmembrane helix</keyword>